<dbReference type="Proteomes" id="UP000094802">
    <property type="component" value="Unassembled WGS sequence"/>
</dbReference>
<proteinExistence type="predicted"/>
<evidence type="ECO:0000313" key="1">
    <source>
        <dbReference type="EMBL" id="OEF91661.1"/>
    </source>
</evidence>
<gene>
    <name evidence="1" type="ORF">A142_06635</name>
</gene>
<evidence type="ECO:0000313" key="2">
    <source>
        <dbReference type="Proteomes" id="UP000094802"/>
    </source>
</evidence>
<protein>
    <submittedName>
        <fullName evidence="1">Uncharacterized protein</fullName>
    </submittedName>
</protein>
<organism evidence="1 2">
    <name type="scientific">Vibrio splendidus 12E03</name>
    <dbReference type="NCBI Taxonomy" id="1191305"/>
    <lineage>
        <taxon>Bacteria</taxon>
        <taxon>Pseudomonadati</taxon>
        <taxon>Pseudomonadota</taxon>
        <taxon>Gammaproteobacteria</taxon>
        <taxon>Vibrionales</taxon>
        <taxon>Vibrionaceae</taxon>
        <taxon>Vibrio</taxon>
    </lineage>
</organism>
<reference evidence="1 2" key="1">
    <citation type="journal article" date="2012" name="Science">
        <title>Ecological populations of bacteria act as socially cohesive units of antibiotic production and resistance.</title>
        <authorList>
            <person name="Cordero O.X."/>
            <person name="Wildschutte H."/>
            <person name="Kirkup B."/>
            <person name="Proehl S."/>
            <person name="Ngo L."/>
            <person name="Hussain F."/>
            <person name="Le Roux F."/>
            <person name="Mincer T."/>
            <person name="Polz M.F."/>
        </authorList>
    </citation>
    <scope>NUCLEOTIDE SEQUENCE [LARGE SCALE GENOMIC DNA]</scope>
    <source>
        <strain evidence="1 2">12E03</strain>
    </source>
</reference>
<dbReference type="EMBL" id="AJZD02000209">
    <property type="protein sequence ID" value="OEF91661.1"/>
    <property type="molecule type" value="Genomic_DNA"/>
</dbReference>
<dbReference type="AlphaFoldDB" id="A0A1E5FN28"/>
<comment type="caution">
    <text evidence="1">The sequence shown here is derived from an EMBL/GenBank/DDBJ whole genome shotgun (WGS) entry which is preliminary data.</text>
</comment>
<sequence>MTECFRCDCPEDKLRQKRLRTLKDLDKSALALAKVCALLLDENLDDESLRPSVFAKFSREKLAQSVSTVHELARPYDDNFHEEMVEQYGRVRRFLPKLLRDIEFSAAPAGDKTLEVHQYLAQLLDSKKTNWLFLPIPRNGKKFNVRQLDVQILSNLPIQKTLPILYSQSLYFSDLILFTTAIH</sequence>
<accession>A0A1E5FN28</accession>
<name>A0A1E5FN28_VIBSP</name>